<feature type="region of interest" description="Disordered" evidence="1">
    <location>
        <begin position="176"/>
        <end position="206"/>
    </location>
</feature>
<dbReference type="Proteomes" id="UP001230268">
    <property type="component" value="Unassembled WGS sequence"/>
</dbReference>
<protein>
    <recommendedName>
        <fullName evidence="2">Symplekin C-terminal domain-containing protein</fullName>
    </recommendedName>
</protein>
<accession>A0AAD8PCW2</accession>
<dbReference type="Pfam" id="PF12295">
    <property type="entry name" value="Symplekin_C"/>
    <property type="match status" value="1"/>
</dbReference>
<organism evidence="3 4">
    <name type="scientific">Babesia gibsoni</name>
    <dbReference type="NCBI Taxonomy" id="33632"/>
    <lineage>
        <taxon>Eukaryota</taxon>
        <taxon>Sar</taxon>
        <taxon>Alveolata</taxon>
        <taxon>Apicomplexa</taxon>
        <taxon>Aconoidasida</taxon>
        <taxon>Piroplasmida</taxon>
        <taxon>Babesiidae</taxon>
        <taxon>Babesia</taxon>
    </lineage>
</organism>
<keyword evidence="4" id="KW-1185">Reference proteome</keyword>
<gene>
    <name evidence="3" type="ORF">BgAZ_301260</name>
</gene>
<proteinExistence type="predicted"/>
<sequence length="1253" mass="142125">MSQEAEILNLLYRGERDAFEARLQQFRRIQLSQSKLGKGKLCRLINRVVKLDGQYATVLIEDVSNMLNDSDRVVRNEALAAFARSGHSFMFNILLACACYPGNEVANDAFADLQCALNLVQHAITAMDSHDLKEQNTPMGFPSLIHNISNVPLVNAFKIVMMQLALSAQLGVEPSKSRKQQPLKANGDDECSNHVKSKDKGSEGVNEEKRIHKEAIFTDDKWRHIITSNKYVMNHLSIWSYDAVRLLASCICASAKPKNKFITKRGLLAAEVACTLITYYPHQYFDMLAKPLIATYTHIHNKVSDYETFILRVFTSDEAREYHVGFADMLNEAGYKCSLSEIYKRAHSKATGNKCYVYGGEGDVKLDDAVNIVSMLSGINEDNELFHLATQKYGERLPDETLNEINAAQIFEYDPEVIQHMNKGEEIFDCTTSELRLSHTKAMEEKHKITLEDKFNPDYLHQSAVVEVKPTSCKAIREHHQLYSQLVATQMMDTVVSYTWHLQRSVVSGNHRNRFTWCNRVLFNKLFTSGLMTKDTQLALFSELMDHLAQMALIDVVSLSIKKDTLNNVILTDATNPLLSALADAKNVGVSELLAHVASQRRATALESLLDYINELLMNKASIELARAVVAGRKECCVKELIGCIDAGEDSLGKSRKATEGSRATYGELVEIVLEKLYKSRILEIVEIRDTYVLQICRFILHMPFIPLTIVNQINNWMSDQISRRLAFSLISNILKKSQCPLLKEQTLIMFLRTLISEDPEIRTLFQRLVSSPKGIYHINVDGRRYSKAKHESVHNAMIEWIRGGCGCSKCKIEPSLKEEYIQDCNSMATRPLWQWPSGLIKAIDDSSASEGKKKKHCEGCGWKNFKSTLLNSDNKKCNDAVEWIYMPSLWLEEIFALMAKPGSLNAHPFICQIAQCVRKDAVTECLPEPLIVAAGKNGYMVPFICDLTDSFDDHMVKQAMRTCSAHVTEIVYVLKYKPEEDKFLVGLLQELRAMWLDPKYQLLELWSKAPSPAKQLVDVALQHLISCDAYAMQLVPFMTVEQMEKVIMHLFTHGTEESLKQIFSLLLEVPTSFRREQKELNFALPQHFMYQCYSIKPNKELLRKQTGILDHCVECCVRGQMSVEAALSACTLIVESTDEVSFVFGRVICQLVQRVTQTRSVVVQSILPALFQRGAWSDKMLWRGVVICMTTLWVGHKEQLCKLLLQLPQEQGEATIKTLQTQHNVIAFMESTLPQLDHTVHIPDYIKVMLSM</sequence>
<dbReference type="EMBL" id="JAVEPI010000003">
    <property type="protein sequence ID" value="KAK1442608.1"/>
    <property type="molecule type" value="Genomic_DNA"/>
</dbReference>
<feature type="domain" description="Symplekin C-terminal" evidence="2">
    <location>
        <begin position="1032"/>
        <end position="1218"/>
    </location>
</feature>
<dbReference type="InterPro" id="IPR022075">
    <property type="entry name" value="Symplekin_C"/>
</dbReference>
<comment type="caution">
    <text evidence="3">The sequence shown here is derived from an EMBL/GenBank/DDBJ whole genome shotgun (WGS) entry which is preliminary data.</text>
</comment>
<dbReference type="AlphaFoldDB" id="A0AAD8PCW2"/>
<evidence type="ECO:0000313" key="3">
    <source>
        <dbReference type="EMBL" id="KAK1442608.1"/>
    </source>
</evidence>
<feature type="compositionally biased region" description="Basic and acidic residues" evidence="1">
    <location>
        <begin position="191"/>
        <end position="206"/>
    </location>
</feature>
<evidence type="ECO:0000313" key="4">
    <source>
        <dbReference type="Proteomes" id="UP001230268"/>
    </source>
</evidence>
<reference evidence="3" key="1">
    <citation type="submission" date="2023-08" db="EMBL/GenBank/DDBJ databases">
        <title>Draft sequence of the Babesia gibsoni genome.</title>
        <authorList>
            <person name="Yamagishi J.Y."/>
            <person name="Xuan X.X."/>
        </authorList>
    </citation>
    <scope>NUCLEOTIDE SEQUENCE</scope>
    <source>
        <strain evidence="3">Azabu</strain>
    </source>
</reference>
<evidence type="ECO:0000256" key="1">
    <source>
        <dbReference type="SAM" id="MobiDB-lite"/>
    </source>
</evidence>
<name>A0AAD8PCW2_BABGI</name>
<evidence type="ECO:0000259" key="2">
    <source>
        <dbReference type="Pfam" id="PF12295"/>
    </source>
</evidence>